<evidence type="ECO:0000313" key="3">
    <source>
        <dbReference type="Proteomes" id="UP000770661"/>
    </source>
</evidence>
<dbReference type="OrthoDB" id="10056483at2759"/>
<dbReference type="AlphaFoldDB" id="A0A8J4YEJ8"/>
<protein>
    <submittedName>
        <fullName evidence="2">Uncharacterized protein</fullName>
    </submittedName>
</protein>
<feature type="region of interest" description="Disordered" evidence="1">
    <location>
        <begin position="110"/>
        <end position="154"/>
    </location>
</feature>
<accession>A0A8J4YEJ8</accession>
<organism evidence="2 3">
    <name type="scientific">Chionoecetes opilio</name>
    <name type="common">Atlantic snow crab</name>
    <name type="synonym">Cancer opilio</name>
    <dbReference type="NCBI Taxonomy" id="41210"/>
    <lineage>
        <taxon>Eukaryota</taxon>
        <taxon>Metazoa</taxon>
        <taxon>Ecdysozoa</taxon>
        <taxon>Arthropoda</taxon>
        <taxon>Crustacea</taxon>
        <taxon>Multicrustacea</taxon>
        <taxon>Malacostraca</taxon>
        <taxon>Eumalacostraca</taxon>
        <taxon>Eucarida</taxon>
        <taxon>Decapoda</taxon>
        <taxon>Pleocyemata</taxon>
        <taxon>Brachyura</taxon>
        <taxon>Eubrachyura</taxon>
        <taxon>Majoidea</taxon>
        <taxon>Majidae</taxon>
        <taxon>Chionoecetes</taxon>
    </lineage>
</organism>
<evidence type="ECO:0000256" key="1">
    <source>
        <dbReference type="SAM" id="MobiDB-lite"/>
    </source>
</evidence>
<keyword evidence="3" id="KW-1185">Reference proteome</keyword>
<proteinExistence type="predicted"/>
<name>A0A8J4YEJ8_CHIOP</name>
<feature type="compositionally biased region" description="Basic and acidic residues" evidence="1">
    <location>
        <begin position="251"/>
        <end position="262"/>
    </location>
</feature>
<evidence type="ECO:0000313" key="2">
    <source>
        <dbReference type="EMBL" id="KAG0725832.1"/>
    </source>
</evidence>
<reference evidence="2" key="1">
    <citation type="submission" date="2020-07" db="EMBL/GenBank/DDBJ databases">
        <title>The High-quality genome of the commercially important snow crab, Chionoecetes opilio.</title>
        <authorList>
            <person name="Jeong J.-H."/>
            <person name="Ryu S."/>
        </authorList>
    </citation>
    <scope>NUCLEOTIDE SEQUENCE</scope>
    <source>
        <strain evidence="2">MADBK_172401_WGS</strain>
        <tissue evidence="2">Digestive gland</tissue>
    </source>
</reference>
<sequence length="357" mass="40586">MAAQLAPPLTIIFNNILSSCKWPTQWKEARVVAIHKKKKQTRPKELPPNFPSHYCWENPGVPHHRQDQPPFWETPPTSPKTPSGFFFQAGKGSCRPAPPFQSVPWTHWADRKKVTGPSPGPRGTTCVPFPPYGRQRNQLSPKDLPTTPPTSFKRGVITPPPFGNYPRPPPIIPPAPLALTGFGRCLQQLWRSVVFPRSRGQAWLAHQTCWLADMQSASVDEVKEDLEMSDSDSAADWVQRPVKRRRGKMVVPDREQRSREEQEAPTMEVEQHQRQGQEAPALEEELNQRKRLYFPTGDLMTLSQKRVWAARLAVKHREFRPLLKEGVNRPFVTVEGQAAVDNLTSVGFQDTVLVDLW</sequence>
<feature type="region of interest" description="Disordered" evidence="1">
    <location>
        <begin position="246"/>
        <end position="282"/>
    </location>
</feature>
<dbReference type="Proteomes" id="UP000770661">
    <property type="component" value="Unassembled WGS sequence"/>
</dbReference>
<dbReference type="EMBL" id="JACEEZ010005155">
    <property type="protein sequence ID" value="KAG0725832.1"/>
    <property type="molecule type" value="Genomic_DNA"/>
</dbReference>
<gene>
    <name evidence="2" type="ORF">GWK47_037823</name>
</gene>
<comment type="caution">
    <text evidence="2">The sequence shown here is derived from an EMBL/GenBank/DDBJ whole genome shotgun (WGS) entry which is preliminary data.</text>
</comment>